<name>A0A7J6KKE2_PERCH</name>
<organism evidence="2 3">
    <name type="scientific">Perkinsus chesapeaki</name>
    <name type="common">Clam parasite</name>
    <name type="synonym">Perkinsus andrewsi</name>
    <dbReference type="NCBI Taxonomy" id="330153"/>
    <lineage>
        <taxon>Eukaryota</taxon>
        <taxon>Sar</taxon>
        <taxon>Alveolata</taxon>
        <taxon>Perkinsozoa</taxon>
        <taxon>Perkinsea</taxon>
        <taxon>Perkinsida</taxon>
        <taxon>Perkinsidae</taxon>
        <taxon>Perkinsus</taxon>
    </lineage>
</organism>
<evidence type="ECO:0000313" key="2">
    <source>
        <dbReference type="EMBL" id="KAF4647016.1"/>
    </source>
</evidence>
<accession>A0A7J6KKE2</accession>
<proteinExistence type="predicted"/>
<feature type="non-terminal residue" evidence="2">
    <location>
        <position position="133"/>
    </location>
</feature>
<feature type="region of interest" description="Disordered" evidence="1">
    <location>
        <begin position="1"/>
        <end position="25"/>
    </location>
</feature>
<protein>
    <submittedName>
        <fullName evidence="2">Uncharacterized protein</fullName>
    </submittedName>
</protein>
<dbReference type="EMBL" id="JAAPAO010002917">
    <property type="protein sequence ID" value="KAF4647016.1"/>
    <property type="molecule type" value="Genomic_DNA"/>
</dbReference>
<evidence type="ECO:0000313" key="3">
    <source>
        <dbReference type="Proteomes" id="UP000591131"/>
    </source>
</evidence>
<dbReference type="OrthoDB" id="10307880at2759"/>
<feature type="non-terminal residue" evidence="2">
    <location>
        <position position="1"/>
    </location>
</feature>
<comment type="caution">
    <text evidence="2">The sequence shown here is derived from an EMBL/GenBank/DDBJ whole genome shotgun (WGS) entry which is preliminary data.</text>
</comment>
<gene>
    <name evidence="2" type="ORF">FOL47_005224</name>
</gene>
<keyword evidence="3" id="KW-1185">Reference proteome</keyword>
<sequence length="133" mass="15007">SDVRKSIVNSEDTNSAEVEGHNVYVEPKTAEPSIGCRKRKSECLQIEVPEPDDSTASVEVTDRASRIVAEPSQKRQRSRRLLSTEELEMLEIAHHHATRVRERSRTERYRRRTIVAKASETPLTAGIPPCSIT</sequence>
<feature type="compositionally biased region" description="Polar residues" evidence="1">
    <location>
        <begin position="7"/>
        <end position="16"/>
    </location>
</feature>
<reference evidence="2 3" key="1">
    <citation type="submission" date="2020-04" db="EMBL/GenBank/DDBJ databases">
        <title>Perkinsus chesapeaki whole genome sequence.</title>
        <authorList>
            <person name="Bogema D.R."/>
        </authorList>
    </citation>
    <scope>NUCLEOTIDE SEQUENCE [LARGE SCALE GENOMIC DNA]</scope>
    <source>
        <strain evidence="2">ATCC PRA-425</strain>
    </source>
</reference>
<dbReference type="AlphaFoldDB" id="A0A7J6KKE2"/>
<evidence type="ECO:0000256" key="1">
    <source>
        <dbReference type="SAM" id="MobiDB-lite"/>
    </source>
</evidence>
<dbReference type="Proteomes" id="UP000591131">
    <property type="component" value="Unassembled WGS sequence"/>
</dbReference>